<evidence type="ECO:0000313" key="2">
    <source>
        <dbReference type="Proteomes" id="UP000192596"/>
    </source>
</evidence>
<dbReference type="Proteomes" id="UP000192596">
    <property type="component" value="Unassembled WGS sequence"/>
</dbReference>
<dbReference type="AlphaFoldDB" id="A0A1V8TAC0"/>
<protein>
    <submittedName>
        <fullName evidence="1">Uncharacterized protein</fullName>
    </submittedName>
</protein>
<comment type="caution">
    <text evidence="1">The sequence shown here is derived from an EMBL/GenBank/DDBJ whole genome shotgun (WGS) entry which is preliminary data.</text>
</comment>
<accession>A0A1V8TAC0</accession>
<evidence type="ECO:0000313" key="1">
    <source>
        <dbReference type="EMBL" id="OQO08309.1"/>
    </source>
</evidence>
<name>A0A1V8TAC0_9PEZI</name>
<proteinExistence type="predicted"/>
<gene>
    <name evidence="1" type="ORF">B0A48_06179</name>
</gene>
<dbReference type="EMBL" id="NAJO01000012">
    <property type="protein sequence ID" value="OQO08309.1"/>
    <property type="molecule type" value="Genomic_DNA"/>
</dbReference>
<keyword evidence="2" id="KW-1185">Reference proteome</keyword>
<sequence length="252" mass="28495">MSVQASVETDESSRSWDEVTPFDRHYVNAAQQLVEVHLASQSLGLEVLENLIPRSTGFYHAWRSQFERLRGQEVLLVLGMCRLLDGVPCLVPHSCYTEEIVACMERLPKQKVLIIDLRKECRRSGICDEFPNGTNCDSFTKQEASKLVMATAIEIDIASRHFDITIKGVMSFSACWAENWQGLLEADRMLGTNHLQGVPHTHIDEHLGHLGKSPMCIATTVKLRCKSDAFKRMSRQLSSVIGFHEDVVYRAF</sequence>
<organism evidence="1 2">
    <name type="scientific">Cryoendolithus antarcticus</name>
    <dbReference type="NCBI Taxonomy" id="1507870"/>
    <lineage>
        <taxon>Eukaryota</taxon>
        <taxon>Fungi</taxon>
        <taxon>Dikarya</taxon>
        <taxon>Ascomycota</taxon>
        <taxon>Pezizomycotina</taxon>
        <taxon>Dothideomycetes</taxon>
        <taxon>Dothideomycetidae</taxon>
        <taxon>Cladosporiales</taxon>
        <taxon>Cladosporiaceae</taxon>
        <taxon>Cryoendolithus</taxon>
    </lineage>
</organism>
<reference evidence="2" key="1">
    <citation type="submission" date="2017-03" db="EMBL/GenBank/DDBJ databases">
        <title>Genomes of endolithic fungi from Antarctica.</title>
        <authorList>
            <person name="Coleine C."/>
            <person name="Masonjones S."/>
            <person name="Stajich J.E."/>
        </authorList>
    </citation>
    <scope>NUCLEOTIDE SEQUENCE [LARGE SCALE GENOMIC DNA]</scope>
    <source>
        <strain evidence="2">CCFEE 5527</strain>
    </source>
</reference>
<dbReference type="InParanoid" id="A0A1V8TAC0"/>
<dbReference type="OrthoDB" id="3552596at2759"/>